<proteinExistence type="predicted"/>
<dbReference type="RefSeq" id="WP_117154390.1">
    <property type="nucleotide sequence ID" value="NZ_BMLG01000007.1"/>
</dbReference>
<evidence type="ECO:0000256" key="1">
    <source>
        <dbReference type="SAM" id="Phobius"/>
    </source>
</evidence>
<reference evidence="2" key="2">
    <citation type="submission" date="2020-09" db="EMBL/GenBank/DDBJ databases">
        <authorList>
            <person name="Sun Q."/>
            <person name="Zhou Y."/>
        </authorList>
    </citation>
    <scope>NUCLEOTIDE SEQUENCE</scope>
    <source>
        <strain evidence="2">CGMCC 1.6333</strain>
    </source>
</reference>
<gene>
    <name evidence="2" type="ORF">GCM10011351_16880</name>
</gene>
<dbReference type="AlphaFoldDB" id="A0A917TP41"/>
<evidence type="ECO:0000313" key="2">
    <source>
        <dbReference type="EMBL" id="GGM31386.1"/>
    </source>
</evidence>
<dbReference type="Proteomes" id="UP000618460">
    <property type="component" value="Unassembled WGS sequence"/>
</dbReference>
<feature type="transmembrane region" description="Helical" evidence="1">
    <location>
        <begin position="84"/>
        <end position="102"/>
    </location>
</feature>
<accession>A0A917TP41</accession>
<reference evidence="2" key="1">
    <citation type="journal article" date="2014" name="Int. J. Syst. Evol. Microbiol.">
        <title>Complete genome sequence of Corynebacterium casei LMG S-19264T (=DSM 44701T), isolated from a smear-ripened cheese.</title>
        <authorList>
            <consortium name="US DOE Joint Genome Institute (JGI-PGF)"/>
            <person name="Walter F."/>
            <person name="Albersmeier A."/>
            <person name="Kalinowski J."/>
            <person name="Ruckert C."/>
        </authorList>
    </citation>
    <scope>NUCLEOTIDE SEQUENCE</scope>
    <source>
        <strain evidence="2">CGMCC 1.6333</strain>
    </source>
</reference>
<feature type="transmembrane region" description="Helical" evidence="1">
    <location>
        <begin position="109"/>
        <end position="129"/>
    </location>
</feature>
<organism evidence="2 3">
    <name type="scientific">Paraliobacillus quinghaiensis</name>
    <dbReference type="NCBI Taxonomy" id="470815"/>
    <lineage>
        <taxon>Bacteria</taxon>
        <taxon>Bacillati</taxon>
        <taxon>Bacillota</taxon>
        <taxon>Bacilli</taxon>
        <taxon>Bacillales</taxon>
        <taxon>Bacillaceae</taxon>
        <taxon>Paraliobacillus</taxon>
    </lineage>
</organism>
<protein>
    <submittedName>
        <fullName evidence="2">Uncharacterized protein</fullName>
    </submittedName>
</protein>
<comment type="caution">
    <text evidence="2">The sequence shown here is derived from an EMBL/GenBank/DDBJ whole genome shotgun (WGS) entry which is preliminary data.</text>
</comment>
<keyword evidence="1" id="KW-0812">Transmembrane</keyword>
<feature type="transmembrane region" description="Helical" evidence="1">
    <location>
        <begin position="161"/>
        <end position="178"/>
    </location>
</feature>
<dbReference type="EMBL" id="BMLG01000007">
    <property type="protein sequence ID" value="GGM31386.1"/>
    <property type="molecule type" value="Genomic_DNA"/>
</dbReference>
<keyword evidence="3" id="KW-1185">Reference proteome</keyword>
<keyword evidence="1" id="KW-1133">Transmembrane helix</keyword>
<evidence type="ECO:0000313" key="3">
    <source>
        <dbReference type="Proteomes" id="UP000618460"/>
    </source>
</evidence>
<keyword evidence="1" id="KW-0472">Membrane</keyword>
<feature type="transmembrane region" description="Helical" evidence="1">
    <location>
        <begin position="135"/>
        <end position="156"/>
    </location>
</feature>
<dbReference type="OrthoDB" id="2380880at2"/>
<feature type="transmembrane region" description="Helical" evidence="1">
    <location>
        <begin position="58"/>
        <end position="78"/>
    </location>
</feature>
<sequence>MTENRTNIIIKEIQHWKKNKLLPSHYCDFLLALYTQGDTTNFIEESDEQSDQISKYNVFLISSNFFLLPATFLGLYFIDFSSVQLTFSLIMLLMAIGYYIVLRKKTNINITYSFIVVLCIFLFISLYFIQSWFGVLLLTIIVAGIQCLIWVSLGLYLKNKVLIVLGSIGLLVSLFYAFF</sequence>
<name>A0A917TP41_9BACI</name>